<evidence type="ECO:0000313" key="2">
    <source>
        <dbReference type="Proteomes" id="UP000244013"/>
    </source>
</evidence>
<gene>
    <name evidence="1" type="ORF">C8J25_10214</name>
</gene>
<dbReference type="EMBL" id="QAYE01000002">
    <property type="protein sequence ID" value="PTW47925.1"/>
    <property type="molecule type" value="Genomic_DNA"/>
</dbReference>
<dbReference type="Proteomes" id="UP000244013">
    <property type="component" value="Unassembled WGS sequence"/>
</dbReference>
<organism evidence="1 2">
    <name type="scientific">Sphingomonas faeni</name>
    <dbReference type="NCBI Taxonomy" id="185950"/>
    <lineage>
        <taxon>Bacteria</taxon>
        <taxon>Pseudomonadati</taxon>
        <taxon>Pseudomonadota</taxon>
        <taxon>Alphaproteobacteria</taxon>
        <taxon>Sphingomonadales</taxon>
        <taxon>Sphingomonadaceae</taxon>
        <taxon>Sphingomonas</taxon>
    </lineage>
</organism>
<accession>A0A2T5U8U1</accession>
<reference evidence="1 2" key="1">
    <citation type="submission" date="2018-04" db="EMBL/GenBank/DDBJ databases">
        <title>Genomic Encyclopedia of Type Strains, Phase III (KMG-III): the genomes of soil and plant-associated and newly described type strains.</title>
        <authorList>
            <person name="Whitman W."/>
        </authorList>
    </citation>
    <scope>NUCLEOTIDE SEQUENCE [LARGE SCALE GENOMIC DNA]</scope>
    <source>
        <strain evidence="1 2">MA-olki</strain>
    </source>
</reference>
<name>A0A2T5U8U1_9SPHN</name>
<evidence type="ECO:0000313" key="1">
    <source>
        <dbReference type="EMBL" id="PTW47925.1"/>
    </source>
</evidence>
<dbReference type="OrthoDB" id="7579202at2"/>
<comment type="caution">
    <text evidence="1">The sequence shown here is derived from an EMBL/GenBank/DDBJ whole genome shotgun (WGS) entry which is preliminary data.</text>
</comment>
<proteinExistence type="predicted"/>
<dbReference type="RefSeq" id="WP_107952767.1">
    <property type="nucleotide sequence ID" value="NZ_QAYE01000002.1"/>
</dbReference>
<dbReference type="GeneID" id="91005052"/>
<protein>
    <submittedName>
        <fullName evidence="1">Uncharacterized protein</fullName>
    </submittedName>
</protein>
<dbReference type="AlphaFoldDB" id="A0A2T5U8U1"/>
<sequence length="69" mass="7213">MTDDERQLLTALAWMCEQYLGSGKADWLDHEAMGAGEDAVALLAKYGLVSPSGRGGAWTDAGKAVLTAA</sequence>